<name>A0A7D5T8U0_9EURY</name>
<organism evidence="1 2">
    <name type="scientific">Halosimplex pelagicum</name>
    <dbReference type="NCBI Taxonomy" id="869886"/>
    <lineage>
        <taxon>Archaea</taxon>
        <taxon>Methanobacteriati</taxon>
        <taxon>Methanobacteriota</taxon>
        <taxon>Stenosarchaea group</taxon>
        <taxon>Halobacteria</taxon>
        <taxon>Halobacteriales</taxon>
        <taxon>Haloarculaceae</taxon>
        <taxon>Halosimplex</taxon>
    </lineage>
</organism>
<evidence type="ECO:0000313" key="2">
    <source>
        <dbReference type="Proteomes" id="UP000509346"/>
    </source>
</evidence>
<dbReference type="EMBL" id="CP058909">
    <property type="protein sequence ID" value="QLH81290.1"/>
    <property type="molecule type" value="Genomic_DNA"/>
</dbReference>
<dbReference type="Proteomes" id="UP000509346">
    <property type="component" value="Chromosome"/>
</dbReference>
<dbReference type="InterPro" id="IPR058700">
    <property type="entry name" value="PIN_com-containing_halobact"/>
</dbReference>
<gene>
    <name evidence="1" type="ORF">HZS54_06445</name>
</gene>
<dbReference type="AlphaFoldDB" id="A0A7D5T8U0"/>
<dbReference type="OrthoDB" id="300048at2157"/>
<keyword evidence="2" id="KW-1185">Reference proteome</keyword>
<sequence length="203" mass="22934">MTDDEVRSPIIVDTDALIAVANTNLWSHLTKTLNLTTTNVCYQELERHVRKNSEYAPEGTREEWVHHGSKKALEPFANDENESFAVVPCVPRPHGEDAGEKSIRTEIEQNTDLYRFAILMDKHGRRSINRIFDDAEETTGKAVAPTFLLYLLLDADKCTVEEFCQACGEMLHGEGWTGYQAIQAAWEAIPVDCSEYLSDRLLS</sequence>
<dbReference type="GeneID" id="56082212"/>
<evidence type="ECO:0000313" key="1">
    <source>
        <dbReference type="EMBL" id="QLH81290.1"/>
    </source>
</evidence>
<dbReference type="KEGG" id="hpel:HZS54_06445"/>
<reference evidence="1 2" key="1">
    <citation type="submission" date="2020-07" db="EMBL/GenBank/DDBJ databases">
        <title>Halosimplex litoreum sp. nov. and Halosimplex rubrum sp. nov., isolated from different salt environments.</title>
        <authorList>
            <person name="Cui H."/>
        </authorList>
    </citation>
    <scope>NUCLEOTIDE SEQUENCE [LARGE SCALE GENOMIC DNA]</scope>
    <source>
        <strain evidence="1 2">R2</strain>
    </source>
</reference>
<accession>A0A7D5T8U0</accession>
<evidence type="ECO:0008006" key="3">
    <source>
        <dbReference type="Google" id="ProtNLM"/>
    </source>
</evidence>
<protein>
    <recommendedName>
        <fullName evidence="3">PIN domain-containing protein</fullName>
    </recommendedName>
</protein>
<proteinExistence type="predicted"/>
<dbReference type="Pfam" id="PF26499">
    <property type="entry name" value="PIN_13"/>
    <property type="match status" value="1"/>
</dbReference>
<dbReference type="RefSeq" id="WP_179921136.1">
    <property type="nucleotide sequence ID" value="NZ_CP058909.1"/>
</dbReference>